<name>A0A6A1WA14_9ROSI</name>
<evidence type="ECO:0000256" key="5">
    <source>
        <dbReference type="RuleBase" id="RU367093"/>
    </source>
</evidence>
<evidence type="ECO:0000313" key="8">
    <source>
        <dbReference type="Proteomes" id="UP000516437"/>
    </source>
</evidence>
<evidence type="ECO:0000256" key="1">
    <source>
        <dbReference type="ARBA" id="ARBA00010701"/>
    </source>
</evidence>
<dbReference type="EMBL" id="RXIC02000020">
    <property type="protein sequence ID" value="KAB1222041.1"/>
    <property type="molecule type" value="Genomic_DNA"/>
</dbReference>
<proteinExistence type="inferred from homology"/>
<dbReference type="Proteomes" id="UP000516437">
    <property type="component" value="Chromosome 2"/>
</dbReference>
<dbReference type="Pfam" id="PF01764">
    <property type="entry name" value="Lipase_3"/>
    <property type="match status" value="1"/>
</dbReference>
<evidence type="ECO:0000313" key="7">
    <source>
        <dbReference type="EMBL" id="KAB1222041.1"/>
    </source>
</evidence>
<organism evidence="7 8">
    <name type="scientific">Morella rubra</name>
    <name type="common">Chinese bayberry</name>
    <dbReference type="NCBI Taxonomy" id="262757"/>
    <lineage>
        <taxon>Eukaryota</taxon>
        <taxon>Viridiplantae</taxon>
        <taxon>Streptophyta</taxon>
        <taxon>Embryophyta</taxon>
        <taxon>Tracheophyta</taxon>
        <taxon>Spermatophyta</taxon>
        <taxon>Magnoliopsida</taxon>
        <taxon>eudicotyledons</taxon>
        <taxon>Gunneridae</taxon>
        <taxon>Pentapetalae</taxon>
        <taxon>rosids</taxon>
        <taxon>fabids</taxon>
        <taxon>Fagales</taxon>
        <taxon>Myricaceae</taxon>
        <taxon>Morella</taxon>
    </lineage>
</organism>
<dbReference type="OrthoDB" id="438440at2759"/>
<dbReference type="InterPro" id="IPR029058">
    <property type="entry name" value="AB_hydrolase_fold"/>
</dbReference>
<comment type="caution">
    <text evidence="7">The sequence shown here is derived from an EMBL/GenBank/DDBJ whole genome shotgun (WGS) entry which is preliminary data.</text>
</comment>
<accession>A0A6A1WA14</accession>
<comment type="similarity">
    <text evidence="1 5">Belongs to the AB hydrolase superfamily. Lipase family.</text>
</comment>
<evidence type="ECO:0000256" key="2">
    <source>
        <dbReference type="ARBA" id="ARBA00022801"/>
    </source>
</evidence>
<dbReference type="EC" id="3.1.1.-" evidence="5"/>
<dbReference type="InterPro" id="IPR002921">
    <property type="entry name" value="Fungal_lipase-type"/>
</dbReference>
<dbReference type="SUPFAM" id="SSF53474">
    <property type="entry name" value="alpha/beta-Hydrolases"/>
    <property type="match status" value="1"/>
</dbReference>
<keyword evidence="3 5" id="KW-0442">Lipid degradation</keyword>
<dbReference type="GO" id="GO:0016042">
    <property type="term" value="P:lipid catabolic process"/>
    <property type="evidence" value="ECO:0007669"/>
    <property type="project" value="UniProtKB-UniRule"/>
</dbReference>
<keyword evidence="4 5" id="KW-0443">Lipid metabolism</keyword>
<reference evidence="7 8" key="1">
    <citation type="journal article" date="2019" name="Plant Biotechnol. J.">
        <title>The red bayberry genome and genetic basis of sex determination.</title>
        <authorList>
            <person name="Jia H.M."/>
            <person name="Jia H.J."/>
            <person name="Cai Q.L."/>
            <person name="Wang Y."/>
            <person name="Zhao H.B."/>
            <person name="Yang W.F."/>
            <person name="Wang G.Y."/>
            <person name="Li Y.H."/>
            <person name="Zhan D.L."/>
            <person name="Shen Y.T."/>
            <person name="Niu Q.F."/>
            <person name="Chang L."/>
            <person name="Qiu J."/>
            <person name="Zhao L."/>
            <person name="Xie H.B."/>
            <person name="Fu W.Y."/>
            <person name="Jin J."/>
            <person name="Li X.W."/>
            <person name="Jiao Y."/>
            <person name="Zhou C.C."/>
            <person name="Tu T."/>
            <person name="Chai C.Y."/>
            <person name="Gao J.L."/>
            <person name="Fan L.J."/>
            <person name="van de Weg E."/>
            <person name="Wang J.Y."/>
            <person name="Gao Z.S."/>
        </authorList>
    </citation>
    <scope>NUCLEOTIDE SEQUENCE [LARGE SCALE GENOMIC DNA]</scope>
    <source>
        <tissue evidence="7">Leaves</tissue>
    </source>
</reference>
<dbReference type="GO" id="GO:0008970">
    <property type="term" value="F:phospholipase A1 activity"/>
    <property type="evidence" value="ECO:0007669"/>
    <property type="project" value="UniProtKB-UniRule"/>
</dbReference>
<dbReference type="CDD" id="cd00519">
    <property type="entry name" value="Lipase_3"/>
    <property type="match status" value="1"/>
</dbReference>
<keyword evidence="2 5" id="KW-0378">Hydrolase</keyword>
<evidence type="ECO:0000259" key="6">
    <source>
        <dbReference type="Pfam" id="PF01764"/>
    </source>
</evidence>
<dbReference type="InterPro" id="IPR033556">
    <property type="entry name" value="PLA"/>
</dbReference>
<dbReference type="AlphaFoldDB" id="A0A6A1WA14"/>
<evidence type="ECO:0000256" key="3">
    <source>
        <dbReference type="ARBA" id="ARBA00022963"/>
    </source>
</evidence>
<dbReference type="PANTHER" id="PTHR31828:SF20">
    <property type="entry name" value="PHOSPHOLIPASE A1"/>
    <property type="match status" value="1"/>
</dbReference>
<protein>
    <recommendedName>
        <fullName evidence="5">Phospholipase A1</fullName>
        <ecNumber evidence="5">3.1.1.-</ecNumber>
    </recommendedName>
</protein>
<sequence length="269" mass="30004">MTFEEWVWDIIGQFVMVSASKILGTEYDPKVHLGWYNMYTAAHEGSNYNSISCRDQVLAAVRELVDLYKDEEVSITVTGHSMGAAMATLNAADIVHNGYNKPTDLPNKGCPVTVFGFACPRIGDEGFLKVVSDLGNLHVLRISNNTDPVPRLPETTIATPYVDVGEELMINTLKSPYLKHPDSERVDLTVHNLEVYLHGVAGSHGIDGDFEMEVNRDFSLVNKMTDALIDTLLITGNWWTPENKSMVQNDNGSWVLMDHERDDDDDLSL</sequence>
<comment type="function">
    <text evidence="5">Acylhydrolase that catalyzes the hydrolysis of phospholipids at the sn-1 position.</text>
</comment>
<evidence type="ECO:0000256" key="4">
    <source>
        <dbReference type="ARBA" id="ARBA00023098"/>
    </source>
</evidence>
<keyword evidence="8" id="KW-1185">Reference proteome</keyword>
<dbReference type="PANTHER" id="PTHR31828">
    <property type="entry name" value="PHOSPHOLIPASE A1-IIGAMMA"/>
    <property type="match status" value="1"/>
</dbReference>
<gene>
    <name evidence="7" type="ORF">CJ030_MR2G017940</name>
</gene>
<dbReference type="Gene3D" id="3.40.50.1820">
    <property type="entry name" value="alpha/beta hydrolase"/>
    <property type="match status" value="1"/>
</dbReference>
<feature type="domain" description="Fungal lipase-type" evidence="6">
    <location>
        <begin position="4"/>
        <end position="154"/>
    </location>
</feature>